<dbReference type="AlphaFoldDB" id="A0AAN8EKA1"/>
<dbReference type="SUPFAM" id="SSF55331">
    <property type="entry name" value="Tautomerase/MIF"/>
    <property type="match status" value="1"/>
</dbReference>
<protein>
    <recommendedName>
        <fullName evidence="3">Tautomerase</fullName>
    </recommendedName>
</protein>
<gene>
    <name evidence="1" type="ORF">OHC33_001690</name>
</gene>
<evidence type="ECO:0000313" key="1">
    <source>
        <dbReference type="EMBL" id="KAK5957318.1"/>
    </source>
</evidence>
<dbReference type="InterPro" id="IPR037479">
    <property type="entry name" value="Tauto_MSAD"/>
</dbReference>
<organism evidence="1 2">
    <name type="scientific">Knufia fluminis</name>
    <dbReference type="NCBI Taxonomy" id="191047"/>
    <lineage>
        <taxon>Eukaryota</taxon>
        <taxon>Fungi</taxon>
        <taxon>Dikarya</taxon>
        <taxon>Ascomycota</taxon>
        <taxon>Pezizomycotina</taxon>
        <taxon>Eurotiomycetes</taxon>
        <taxon>Chaetothyriomycetidae</taxon>
        <taxon>Chaetothyriales</taxon>
        <taxon>Trichomeriaceae</taxon>
        <taxon>Knufia</taxon>
    </lineage>
</organism>
<dbReference type="Pfam" id="PF14552">
    <property type="entry name" value="Tautomerase_2"/>
    <property type="match status" value="1"/>
</dbReference>
<dbReference type="PANTHER" id="PTHR38460">
    <property type="entry name" value="TAUTOMERASE YOLI-RELATED"/>
    <property type="match status" value="1"/>
</dbReference>
<dbReference type="EMBL" id="JAKLMC020000003">
    <property type="protein sequence ID" value="KAK5957318.1"/>
    <property type="molecule type" value="Genomic_DNA"/>
</dbReference>
<reference evidence="1 2" key="1">
    <citation type="submission" date="2022-12" db="EMBL/GenBank/DDBJ databases">
        <title>Genomic features and morphological characterization of a novel Knufia sp. strain isolated from spacecraft assembly facility.</title>
        <authorList>
            <person name="Teixeira M."/>
            <person name="Chander A.M."/>
            <person name="Stajich J.E."/>
            <person name="Venkateswaran K."/>
        </authorList>
    </citation>
    <scope>NUCLEOTIDE SEQUENCE [LARGE SCALE GENOMIC DNA]</scope>
    <source>
        <strain evidence="1 2">FJI-L2-BK-P2</strain>
    </source>
</reference>
<dbReference type="PANTHER" id="PTHR38460:SF1">
    <property type="entry name" value="TAUTOMERASE YOLI-RELATED"/>
    <property type="match status" value="1"/>
</dbReference>
<comment type="caution">
    <text evidence="1">The sequence shown here is derived from an EMBL/GenBank/DDBJ whole genome shotgun (WGS) entry which is preliminary data.</text>
</comment>
<evidence type="ECO:0008006" key="3">
    <source>
        <dbReference type="Google" id="ProtNLM"/>
    </source>
</evidence>
<dbReference type="InterPro" id="IPR014347">
    <property type="entry name" value="Tautomerase/MIF_sf"/>
</dbReference>
<dbReference type="Gene3D" id="3.30.429.10">
    <property type="entry name" value="Macrophage Migration Inhibitory Factor"/>
    <property type="match status" value="1"/>
</dbReference>
<accession>A0AAN8EKA1</accession>
<name>A0AAN8EKA1_9EURO</name>
<dbReference type="Proteomes" id="UP001316803">
    <property type="component" value="Unassembled WGS sequence"/>
</dbReference>
<keyword evidence="2" id="KW-1185">Reference proteome</keyword>
<proteinExistence type="predicted"/>
<sequence>MPLVKIDLIKDQGSPDEIKHLADIIQEVLIDKIAALKKDRYQIITQHEPYELICQDTGLGTERPSKLVFIQIFQQGRSKDQKQAMYGSLAENLRSKCGVDGNDLIISCSENTKEDWSFGFGESQFLTGDL</sequence>
<evidence type="ECO:0000313" key="2">
    <source>
        <dbReference type="Proteomes" id="UP001316803"/>
    </source>
</evidence>